<accession>A0A1C6SBW5</accession>
<organism evidence="5 6">
    <name type="scientific">Micromonospora rhizosphaerae</name>
    <dbReference type="NCBI Taxonomy" id="568872"/>
    <lineage>
        <taxon>Bacteria</taxon>
        <taxon>Bacillati</taxon>
        <taxon>Actinomycetota</taxon>
        <taxon>Actinomycetes</taxon>
        <taxon>Micromonosporales</taxon>
        <taxon>Micromonosporaceae</taxon>
        <taxon>Micromonospora</taxon>
    </lineage>
</organism>
<keyword evidence="5" id="KW-0032">Aminotransferase</keyword>
<dbReference type="AlphaFoldDB" id="A0A1C6SBW5"/>
<dbReference type="CDD" id="cd00610">
    <property type="entry name" value="OAT_like"/>
    <property type="match status" value="1"/>
</dbReference>
<dbReference type="PANTHER" id="PTHR43094:SF1">
    <property type="entry name" value="AMINOTRANSFERASE CLASS-III"/>
    <property type="match status" value="1"/>
</dbReference>
<dbReference type="SUPFAM" id="SSF53383">
    <property type="entry name" value="PLP-dependent transferases"/>
    <property type="match status" value="1"/>
</dbReference>
<dbReference type="InterPro" id="IPR015421">
    <property type="entry name" value="PyrdxlP-dep_Trfase_major"/>
</dbReference>
<dbReference type="PROSITE" id="PS00600">
    <property type="entry name" value="AA_TRANSFER_CLASS_3"/>
    <property type="match status" value="1"/>
</dbReference>
<evidence type="ECO:0000256" key="4">
    <source>
        <dbReference type="RuleBase" id="RU003560"/>
    </source>
</evidence>
<dbReference type="Gene3D" id="3.40.640.10">
    <property type="entry name" value="Type I PLP-dependent aspartate aminotransferase-like (Major domain)"/>
    <property type="match status" value="1"/>
</dbReference>
<evidence type="ECO:0000313" key="6">
    <source>
        <dbReference type="Proteomes" id="UP000199413"/>
    </source>
</evidence>
<evidence type="ECO:0000256" key="1">
    <source>
        <dbReference type="ARBA" id="ARBA00001933"/>
    </source>
</evidence>
<comment type="similarity">
    <text evidence="2 4">Belongs to the class-III pyridoxal-phosphate-dependent aminotransferase family.</text>
</comment>
<keyword evidence="6" id="KW-1185">Reference proteome</keyword>
<dbReference type="GO" id="GO:0030170">
    <property type="term" value="F:pyridoxal phosphate binding"/>
    <property type="evidence" value="ECO:0007669"/>
    <property type="project" value="InterPro"/>
</dbReference>
<dbReference type="PIRSF" id="PIRSF000521">
    <property type="entry name" value="Transaminase_4ab_Lys_Orn"/>
    <property type="match status" value="1"/>
</dbReference>
<dbReference type="Proteomes" id="UP000199413">
    <property type="component" value="Unassembled WGS sequence"/>
</dbReference>
<protein>
    <submittedName>
        <fullName evidence="5">Putrescine aminotransferase</fullName>
    </submittedName>
</protein>
<dbReference type="InterPro" id="IPR015422">
    <property type="entry name" value="PyrdxlP-dep_Trfase_small"/>
</dbReference>
<dbReference type="PANTHER" id="PTHR43094">
    <property type="entry name" value="AMINOTRANSFERASE"/>
    <property type="match status" value="1"/>
</dbReference>
<keyword evidence="5" id="KW-0808">Transferase</keyword>
<reference evidence="6" key="1">
    <citation type="submission" date="2016-06" db="EMBL/GenBank/DDBJ databases">
        <authorList>
            <person name="Varghese N."/>
            <person name="Submissions Spin"/>
        </authorList>
    </citation>
    <scope>NUCLEOTIDE SEQUENCE [LARGE SCALE GENOMIC DNA]</scope>
    <source>
        <strain evidence="6">DSM 45431</strain>
    </source>
</reference>
<sequence length="479" mass="51613">MVNQYPTQLTAKTRVRHYAADFRKLDELFPGKYPRMFVHGEGTDLIDSDGQRVLDAGNHLGVCVVGHGRGDIADAVAAQIRGLEFVSLEAGASHPYVAALGEELAGRVPVDNPIFSFTSSGSEANEVAMKVARDYHRRRGESGRFKIMSRYGSYHGSSYGATTATSIPAFREPFQPLVPGFVSLPQPFAGFCGSCSFGEDCVGHCIEETAAIIEQEGPHTIAAILAEPVSIPGAVKVPHNDYWPRLRELCDRYGILLIADEVVTGFGRTGTLFACEHWGVRPDILTMAKGLTSGYVPMGAAAVSGRVQEAFEGSPLVHVNTYAGHPVASIAALTTLKIIDEEGLVANAAAREPELRLRLEEIGAQVPWPARASVIGLLGSLEISLPDDVDAERFRALLWHESYEQGVVVRVTRAAQIVSVFFYPPLVITSDRLQEGLDHLAAAVRRVTTTTLMDDGRVEVGPSAEIQASAELAHAASTR</sequence>
<dbReference type="EMBL" id="FMHV01000002">
    <property type="protein sequence ID" value="SCL26907.1"/>
    <property type="molecule type" value="Genomic_DNA"/>
</dbReference>
<evidence type="ECO:0000256" key="3">
    <source>
        <dbReference type="ARBA" id="ARBA00022898"/>
    </source>
</evidence>
<dbReference type="RefSeq" id="WP_218105174.1">
    <property type="nucleotide sequence ID" value="NZ_FMHV01000002.1"/>
</dbReference>
<evidence type="ECO:0000313" key="5">
    <source>
        <dbReference type="EMBL" id="SCL26907.1"/>
    </source>
</evidence>
<dbReference type="Gene3D" id="3.90.1150.10">
    <property type="entry name" value="Aspartate Aminotransferase, domain 1"/>
    <property type="match status" value="1"/>
</dbReference>
<dbReference type="InterPro" id="IPR015424">
    <property type="entry name" value="PyrdxlP-dep_Trfase"/>
</dbReference>
<name>A0A1C6SBW5_9ACTN</name>
<dbReference type="STRING" id="568872.GA0070624_3395"/>
<gene>
    <name evidence="5" type="ORF">GA0070624_3395</name>
</gene>
<proteinExistence type="inferred from homology"/>
<evidence type="ECO:0000256" key="2">
    <source>
        <dbReference type="ARBA" id="ARBA00008954"/>
    </source>
</evidence>
<dbReference type="InterPro" id="IPR049704">
    <property type="entry name" value="Aminotrans_3_PPA_site"/>
</dbReference>
<dbReference type="Pfam" id="PF00202">
    <property type="entry name" value="Aminotran_3"/>
    <property type="match status" value="1"/>
</dbReference>
<dbReference type="GO" id="GO:0008483">
    <property type="term" value="F:transaminase activity"/>
    <property type="evidence" value="ECO:0007669"/>
    <property type="project" value="UniProtKB-KW"/>
</dbReference>
<dbReference type="FunFam" id="3.40.640.10:FF:000004">
    <property type="entry name" value="Acetylornithine aminotransferase"/>
    <property type="match status" value="1"/>
</dbReference>
<dbReference type="InterPro" id="IPR005814">
    <property type="entry name" value="Aminotrans_3"/>
</dbReference>
<comment type="cofactor">
    <cofactor evidence="1">
        <name>pyridoxal 5'-phosphate</name>
        <dbReference type="ChEBI" id="CHEBI:597326"/>
    </cofactor>
</comment>
<keyword evidence="3 4" id="KW-0663">Pyridoxal phosphate</keyword>